<accession>A0A1H7ZVE7</accession>
<reference evidence="1 2" key="1">
    <citation type="submission" date="2016-10" db="EMBL/GenBank/DDBJ databases">
        <authorList>
            <person name="de Groot N.N."/>
        </authorList>
    </citation>
    <scope>NUCLEOTIDE SEQUENCE [LARGE SCALE GENOMIC DNA]</scope>
    <source>
        <strain evidence="1 2">CGMCC 1.5070</strain>
    </source>
</reference>
<gene>
    <name evidence="1" type="ORF">SAMN05216180_0936</name>
</gene>
<keyword evidence="2" id="KW-1185">Reference proteome</keyword>
<dbReference type="RefSeq" id="WP_092752129.1">
    <property type="nucleotide sequence ID" value="NZ_FOCG01000001.1"/>
</dbReference>
<dbReference type="Pfam" id="PF07873">
    <property type="entry name" value="YabP"/>
    <property type="match status" value="1"/>
</dbReference>
<dbReference type="InterPro" id="IPR022476">
    <property type="entry name" value="Spore_YabP/YqfC"/>
</dbReference>
<dbReference type="PIRSF" id="PIRSF011576">
    <property type="entry name" value="YabP"/>
    <property type="match status" value="1"/>
</dbReference>
<evidence type="ECO:0000313" key="1">
    <source>
        <dbReference type="EMBL" id="SEM62622.1"/>
    </source>
</evidence>
<dbReference type="EMBL" id="FOCG01000001">
    <property type="protein sequence ID" value="SEM62622.1"/>
    <property type="molecule type" value="Genomic_DNA"/>
</dbReference>
<dbReference type="GO" id="GO:0030435">
    <property type="term" value="P:sporulation resulting in formation of a cellular spore"/>
    <property type="evidence" value="ECO:0007669"/>
    <property type="project" value="InterPro"/>
</dbReference>
<dbReference type="Proteomes" id="UP000199158">
    <property type="component" value="Unassembled WGS sequence"/>
</dbReference>
<sequence>MPEDKKLVKMPHNIILEDRHKLTVSGVEDIDSFDEETVVLFTDMGELTVKGESLHINKLNVDTGELNVEGDIHSLVYTNDEPRRGGGLFARLFR</sequence>
<name>A0A1H7ZVE7_9FIRM</name>
<evidence type="ECO:0000313" key="2">
    <source>
        <dbReference type="Proteomes" id="UP000199158"/>
    </source>
</evidence>
<dbReference type="OrthoDB" id="9795125at2"/>
<organism evidence="1 2">
    <name type="scientific">Hydrogenoanaerobacterium saccharovorans</name>
    <dbReference type="NCBI Taxonomy" id="474960"/>
    <lineage>
        <taxon>Bacteria</taxon>
        <taxon>Bacillati</taxon>
        <taxon>Bacillota</taxon>
        <taxon>Clostridia</taxon>
        <taxon>Eubacteriales</taxon>
        <taxon>Oscillospiraceae</taxon>
        <taxon>Hydrogenoanaerobacterium</taxon>
    </lineage>
</organism>
<proteinExistence type="predicted"/>
<dbReference type="STRING" id="474960.SAMN05216180_0936"/>
<dbReference type="Gene3D" id="2.60.40.2000">
    <property type="match status" value="1"/>
</dbReference>
<dbReference type="NCBIfam" id="TIGR02892">
    <property type="entry name" value="spore_yabP"/>
    <property type="match status" value="1"/>
</dbReference>
<dbReference type="AlphaFoldDB" id="A0A1H7ZVE7"/>
<dbReference type="InterPro" id="IPR012504">
    <property type="entry name" value="Spore_YabP"/>
</dbReference>
<protein>
    <submittedName>
        <fullName evidence="1">Sporulation protein YabP</fullName>
    </submittedName>
</protein>
<dbReference type="InterPro" id="IPR038705">
    <property type="entry name" value="YabP_sf"/>
</dbReference>